<protein>
    <submittedName>
        <fullName evidence="2">Uncharacterized protein</fullName>
    </submittedName>
</protein>
<sequence>MNPLRSPTTEKREKALRKNTTKFPEERQSNFREKPRSFLQFVRFATLDSELDDGMVNTKRVRVPPKMRRKTTDVISKVS</sequence>
<name>A0A834PAA8_VESPE</name>
<comment type="caution">
    <text evidence="2">The sequence shown here is derived from an EMBL/GenBank/DDBJ whole genome shotgun (WGS) entry which is preliminary data.</text>
</comment>
<keyword evidence="3" id="KW-1185">Reference proteome</keyword>
<proteinExistence type="predicted"/>
<dbReference type="Proteomes" id="UP000600918">
    <property type="component" value="Unassembled WGS sequence"/>
</dbReference>
<accession>A0A834PAA8</accession>
<reference evidence="2" key="1">
    <citation type="journal article" date="2020" name="G3 (Bethesda)">
        <title>High-Quality Assemblies for Three Invasive Social Wasps from the &lt;i&gt;Vespula&lt;/i&gt; Genus.</title>
        <authorList>
            <person name="Harrop T.W.R."/>
            <person name="Guhlin J."/>
            <person name="McLaughlin G.M."/>
            <person name="Permina E."/>
            <person name="Stockwell P."/>
            <person name="Gilligan J."/>
            <person name="Le Lec M.F."/>
            <person name="Gruber M.A.M."/>
            <person name="Quinn O."/>
            <person name="Lovegrove M."/>
            <person name="Duncan E.J."/>
            <person name="Remnant E.J."/>
            <person name="Van Eeckhoven J."/>
            <person name="Graham B."/>
            <person name="Knapp R.A."/>
            <person name="Langford K.W."/>
            <person name="Kronenberg Z."/>
            <person name="Press M.O."/>
            <person name="Eacker S.M."/>
            <person name="Wilson-Rankin E.E."/>
            <person name="Purcell J."/>
            <person name="Lester P.J."/>
            <person name="Dearden P.K."/>
        </authorList>
    </citation>
    <scope>NUCLEOTIDE SEQUENCE</scope>
    <source>
        <strain evidence="2">Volc-1</strain>
    </source>
</reference>
<evidence type="ECO:0000256" key="1">
    <source>
        <dbReference type="SAM" id="MobiDB-lite"/>
    </source>
</evidence>
<evidence type="ECO:0000313" key="2">
    <source>
        <dbReference type="EMBL" id="KAF7434283.1"/>
    </source>
</evidence>
<evidence type="ECO:0000313" key="3">
    <source>
        <dbReference type="Proteomes" id="UP000600918"/>
    </source>
</evidence>
<dbReference type="AlphaFoldDB" id="A0A834PAA8"/>
<organism evidence="2 3">
    <name type="scientific">Vespula pensylvanica</name>
    <name type="common">Western yellow jacket</name>
    <name type="synonym">Wasp</name>
    <dbReference type="NCBI Taxonomy" id="30213"/>
    <lineage>
        <taxon>Eukaryota</taxon>
        <taxon>Metazoa</taxon>
        <taxon>Ecdysozoa</taxon>
        <taxon>Arthropoda</taxon>
        <taxon>Hexapoda</taxon>
        <taxon>Insecta</taxon>
        <taxon>Pterygota</taxon>
        <taxon>Neoptera</taxon>
        <taxon>Endopterygota</taxon>
        <taxon>Hymenoptera</taxon>
        <taxon>Apocrita</taxon>
        <taxon>Aculeata</taxon>
        <taxon>Vespoidea</taxon>
        <taxon>Vespidae</taxon>
        <taxon>Vespinae</taxon>
        <taxon>Vespula</taxon>
    </lineage>
</organism>
<feature type="region of interest" description="Disordered" evidence="1">
    <location>
        <begin position="1"/>
        <end position="31"/>
    </location>
</feature>
<gene>
    <name evidence="2" type="ORF">H0235_002474</name>
</gene>
<dbReference type="EMBL" id="JACSDY010000002">
    <property type="protein sequence ID" value="KAF7434283.1"/>
    <property type="molecule type" value="Genomic_DNA"/>
</dbReference>